<keyword evidence="6" id="KW-0732">Signal</keyword>
<evidence type="ECO:0000256" key="2">
    <source>
        <dbReference type="ARBA" id="ARBA00023136"/>
    </source>
</evidence>
<dbReference type="Gene3D" id="2.60.40.10">
    <property type="entry name" value="Immunoglobulins"/>
    <property type="match status" value="1"/>
</dbReference>
<dbReference type="Proteomes" id="UP001597548">
    <property type="component" value="Unassembled WGS sequence"/>
</dbReference>
<sequence length="643" mass="73859">MKSKFLILIFALSSTVMVAQEKLADKFFSNYGYVKATELYQEVLKKGDTSLHVLTRLGDCYYNNSKSDKAAYWYEKALKYDEKDINPEYIYKHIQSLRSLGNYKEADAWMKKFMEIQNNDSRIKDYNPENIAKYNELANSEENSIVKIINLPFNTKYSDFGSFVHNGQLYFASSRNTDEKKIYSWNQEPFLDIYQVKVDKETDSTAYGTPDFISAEKINTDFHEASIAITNDGNTMYFTRDNVGKGTKKVKYDKEGTTHLKIYKATLVGEIWTNIIELPFNDEIFSTGHPSLSPDNKQLYFVSDREGGLGHTDIYVVDIKGSNTYSKPRNLGKKINTEGREMFPFVAKDSTFYFSSDGHLNLGFLDIFKSKLLKEDTEEAPENLGAPYNSGYDDFAYFKNSSEEENDDTGYFSSNRPDGQGSDDIYAFDASHCSQIIKGITRNQDDNEILPGVTVKLINEVGKVISEFITVENGVYEFTVDCDKTYTIIGSKNDFKDDLKKVTTDNKNEKVTEADLYLEPLLFESQIVINPIFFDFDKSNIRTDAQYELENIVDVLRTHPTMVIKIESHTDSRGRDKYNEKLSDRRAKSTMEYIISRGIAANRIESAIGYGESQLLNKCSNRVKCTEEEHQLNRRSYFYILKE</sequence>
<reference evidence="9" key="1">
    <citation type="journal article" date="2019" name="Int. J. Syst. Evol. Microbiol.">
        <title>The Global Catalogue of Microorganisms (GCM) 10K type strain sequencing project: providing services to taxonomists for standard genome sequencing and annotation.</title>
        <authorList>
            <consortium name="The Broad Institute Genomics Platform"/>
            <consortium name="The Broad Institute Genome Sequencing Center for Infectious Disease"/>
            <person name="Wu L."/>
            <person name="Ma J."/>
        </authorList>
    </citation>
    <scope>NUCLEOTIDE SEQUENCE [LARGE SCALE GENOMIC DNA]</scope>
    <source>
        <strain evidence="9">KCTC 32514</strain>
    </source>
</reference>
<dbReference type="Gene3D" id="1.25.40.10">
    <property type="entry name" value="Tetratricopeptide repeat domain"/>
    <property type="match status" value="1"/>
</dbReference>
<dbReference type="InterPro" id="IPR036737">
    <property type="entry name" value="OmpA-like_sf"/>
</dbReference>
<dbReference type="PRINTS" id="PR01021">
    <property type="entry name" value="OMPADOMAIN"/>
</dbReference>
<evidence type="ECO:0000313" key="9">
    <source>
        <dbReference type="Proteomes" id="UP001597548"/>
    </source>
</evidence>
<feature type="signal peptide" evidence="6">
    <location>
        <begin position="1"/>
        <end position="19"/>
    </location>
</feature>
<comment type="caution">
    <text evidence="8">The sequence shown here is derived from an EMBL/GenBank/DDBJ whole genome shotgun (WGS) entry which is preliminary data.</text>
</comment>
<dbReference type="InterPro" id="IPR011659">
    <property type="entry name" value="WD40"/>
</dbReference>
<evidence type="ECO:0000256" key="4">
    <source>
        <dbReference type="PROSITE-ProRule" id="PRU00339"/>
    </source>
</evidence>
<evidence type="ECO:0000259" key="7">
    <source>
        <dbReference type="PROSITE" id="PS51123"/>
    </source>
</evidence>
<keyword evidence="2 5" id="KW-0472">Membrane</keyword>
<keyword evidence="4" id="KW-0802">TPR repeat</keyword>
<dbReference type="InterPro" id="IPR006665">
    <property type="entry name" value="OmpA-like"/>
</dbReference>
<dbReference type="RefSeq" id="WP_194507950.1">
    <property type="nucleotide sequence ID" value="NZ_JADILU010000003.1"/>
</dbReference>
<dbReference type="SUPFAM" id="SSF103088">
    <property type="entry name" value="OmpA-like"/>
    <property type="match status" value="1"/>
</dbReference>
<feature type="chain" id="PRO_5047266834" evidence="6">
    <location>
        <begin position="20"/>
        <end position="643"/>
    </location>
</feature>
<feature type="repeat" description="TPR" evidence="4">
    <location>
        <begin position="51"/>
        <end position="84"/>
    </location>
</feature>
<comment type="subcellular location">
    <subcellularLocation>
        <location evidence="1">Cell outer membrane</location>
    </subcellularLocation>
</comment>
<dbReference type="InterPro" id="IPR011042">
    <property type="entry name" value="6-blade_b-propeller_TolB-like"/>
</dbReference>
<evidence type="ECO:0000256" key="1">
    <source>
        <dbReference type="ARBA" id="ARBA00004442"/>
    </source>
</evidence>
<evidence type="ECO:0000256" key="3">
    <source>
        <dbReference type="ARBA" id="ARBA00023237"/>
    </source>
</evidence>
<dbReference type="SUPFAM" id="SSF48452">
    <property type="entry name" value="TPR-like"/>
    <property type="match status" value="1"/>
</dbReference>
<accession>A0ABW5ZRP9</accession>
<dbReference type="InterPro" id="IPR050330">
    <property type="entry name" value="Bact_OuterMem_StrucFunc"/>
</dbReference>
<dbReference type="SUPFAM" id="SSF82171">
    <property type="entry name" value="DPP6 N-terminal domain-like"/>
    <property type="match status" value="1"/>
</dbReference>
<keyword evidence="9" id="KW-1185">Reference proteome</keyword>
<dbReference type="PROSITE" id="PS50005">
    <property type="entry name" value="TPR"/>
    <property type="match status" value="1"/>
</dbReference>
<organism evidence="8 9">
    <name type="scientific">Psychroserpens luteus</name>
    <dbReference type="NCBI Taxonomy" id="1434066"/>
    <lineage>
        <taxon>Bacteria</taxon>
        <taxon>Pseudomonadati</taxon>
        <taxon>Bacteroidota</taxon>
        <taxon>Flavobacteriia</taxon>
        <taxon>Flavobacteriales</taxon>
        <taxon>Flavobacteriaceae</taxon>
        <taxon>Psychroserpens</taxon>
    </lineage>
</organism>
<dbReference type="Gene3D" id="3.30.1330.60">
    <property type="entry name" value="OmpA-like domain"/>
    <property type="match status" value="1"/>
</dbReference>
<evidence type="ECO:0000256" key="6">
    <source>
        <dbReference type="SAM" id="SignalP"/>
    </source>
</evidence>
<dbReference type="InterPro" id="IPR013783">
    <property type="entry name" value="Ig-like_fold"/>
</dbReference>
<dbReference type="SUPFAM" id="SSF49478">
    <property type="entry name" value="Cna protein B-type domain"/>
    <property type="match status" value="1"/>
</dbReference>
<dbReference type="InterPro" id="IPR011990">
    <property type="entry name" value="TPR-like_helical_dom_sf"/>
</dbReference>
<keyword evidence="3" id="KW-0998">Cell outer membrane</keyword>
<dbReference type="Pfam" id="PF00691">
    <property type="entry name" value="OmpA"/>
    <property type="match status" value="1"/>
</dbReference>
<gene>
    <name evidence="8" type="ORF">ACFS29_01800</name>
</gene>
<dbReference type="Gene3D" id="2.120.10.30">
    <property type="entry name" value="TolB, C-terminal domain"/>
    <property type="match status" value="1"/>
</dbReference>
<dbReference type="PROSITE" id="PS51123">
    <property type="entry name" value="OMPA_2"/>
    <property type="match status" value="1"/>
</dbReference>
<dbReference type="InterPro" id="IPR019734">
    <property type="entry name" value="TPR_rpt"/>
</dbReference>
<protein>
    <submittedName>
        <fullName evidence="8">OmpA family protein</fullName>
    </submittedName>
</protein>
<evidence type="ECO:0000256" key="5">
    <source>
        <dbReference type="PROSITE-ProRule" id="PRU00473"/>
    </source>
</evidence>
<dbReference type="PANTHER" id="PTHR30329:SF21">
    <property type="entry name" value="LIPOPROTEIN YIAD-RELATED"/>
    <property type="match status" value="1"/>
</dbReference>
<name>A0ABW5ZRP9_9FLAO</name>
<feature type="domain" description="OmpA-like" evidence="7">
    <location>
        <begin position="521"/>
        <end position="643"/>
    </location>
</feature>
<evidence type="ECO:0000313" key="8">
    <source>
        <dbReference type="EMBL" id="MFD2914357.1"/>
    </source>
</evidence>
<dbReference type="EMBL" id="JBHUOS010000001">
    <property type="protein sequence ID" value="MFD2914357.1"/>
    <property type="molecule type" value="Genomic_DNA"/>
</dbReference>
<dbReference type="PANTHER" id="PTHR30329">
    <property type="entry name" value="STATOR ELEMENT OF FLAGELLAR MOTOR COMPLEX"/>
    <property type="match status" value="1"/>
</dbReference>
<dbReference type="CDD" id="cd07185">
    <property type="entry name" value="OmpA_C-like"/>
    <property type="match status" value="1"/>
</dbReference>
<dbReference type="Pfam" id="PF07676">
    <property type="entry name" value="PD40"/>
    <property type="match status" value="3"/>
</dbReference>
<proteinExistence type="predicted"/>
<dbReference type="InterPro" id="IPR006664">
    <property type="entry name" value="OMP_bac"/>
</dbReference>